<dbReference type="AlphaFoldDB" id="A0A4S2L0D2"/>
<reference evidence="1 2" key="1">
    <citation type="journal article" date="2019" name="Philos. Trans. R. Soc. Lond., B, Biol. Sci.">
        <title>Ant behaviour and brain gene expression of defending hosts depend on the ecological success of the intruding social parasite.</title>
        <authorList>
            <person name="Kaur R."/>
            <person name="Stoldt M."/>
            <person name="Jongepier E."/>
            <person name="Feldmeyer B."/>
            <person name="Menzel F."/>
            <person name="Bornberg-Bauer E."/>
            <person name="Foitzik S."/>
        </authorList>
    </citation>
    <scope>NUCLEOTIDE SEQUENCE [LARGE SCALE GENOMIC DNA]</scope>
    <source>
        <tissue evidence="1">Whole body</tissue>
    </source>
</reference>
<dbReference type="EMBL" id="QBLH01000372">
    <property type="protein sequence ID" value="TGZ56162.1"/>
    <property type="molecule type" value="Genomic_DNA"/>
</dbReference>
<name>A0A4S2L0D2_9HYME</name>
<keyword evidence="2" id="KW-1185">Reference proteome</keyword>
<feature type="non-terminal residue" evidence="1">
    <location>
        <position position="1"/>
    </location>
</feature>
<accession>A0A4S2L0D2</accession>
<evidence type="ECO:0000313" key="2">
    <source>
        <dbReference type="Proteomes" id="UP000310200"/>
    </source>
</evidence>
<sequence>AAGRFISEPGDRLGHRPDRFARRVWTLALNSAASSGHRTYDQTRGFIAFFSLLLANHLSLVRRDNNPDEISFAPGKTAEKRLWVNEITPLLPSSTKLDLCELKRENDFLIRHGRSSDTEVLNLHVREP</sequence>
<proteinExistence type="predicted"/>
<protein>
    <submittedName>
        <fullName evidence="1">Uncharacterized protein</fullName>
    </submittedName>
</protein>
<comment type="caution">
    <text evidence="1">The sequence shown here is derived from an EMBL/GenBank/DDBJ whole genome shotgun (WGS) entry which is preliminary data.</text>
</comment>
<gene>
    <name evidence="1" type="ORF">DBV15_01702</name>
</gene>
<organism evidence="1 2">
    <name type="scientific">Temnothorax longispinosus</name>
    <dbReference type="NCBI Taxonomy" id="300112"/>
    <lineage>
        <taxon>Eukaryota</taxon>
        <taxon>Metazoa</taxon>
        <taxon>Ecdysozoa</taxon>
        <taxon>Arthropoda</taxon>
        <taxon>Hexapoda</taxon>
        <taxon>Insecta</taxon>
        <taxon>Pterygota</taxon>
        <taxon>Neoptera</taxon>
        <taxon>Endopterygota</taxon>
        <taxon>Hymenoptera</taxon>
        <taxon>Apocrita</taxon>
        <taxon>Aculeata</taxon>
        <taxon>Formicoidea</taxon>
        <taxon>Formicidae</taxon>
        <taxon>Myrmicinae</taxon>
        <taxon>Temnothorax</taxon>
    </lineage>
</organism>
<evidence type="ECO:0000313" key="1">
    <source>
        <dbReference type="EMBL" id="TGZ56162.1"/>
    </source>
</evidence>
<dbReference type="Proteomes" id="UP000310200">
    <property type="component" value="Unassembled WGS sequence"/>
</dbReference>